<dbReference type="PANTHER" id="PTHR11360:SF234">
    <property type="entry name" value="MFS-TYPE TRANSPORTER DBAD-RELATED"/>
    <property type="match status" value="1"/>
</dbReference>
<dbReference type="GO" id="GO:0016020">
    <property type="term" value="C:membrane"/>
    <property type="evidence" value="ECO:0007669"/>
    <property type="project" value="UniProtKB-SubCell"/>
</dbReference>
<protein>
    <submittedName>
        <fullName evidence="4">Major facilitator superfamily domain-containing protein</fullName>
    </submittedName>
</protein>
<accession>A0A9P7FH58</accession>
<feature type="transmembrane region" description="Helical" evidence="3">
    <location>
        <begin position="214"/>
        <end position="232"/>
    </location>
</feature>
<feature type="transmembrane region" description="Helical" evidence="3">
    <location>
        <begin position="88"/>
        <end position="108"/>
    </location>
</feature>
<evidence type="ECO:0000313" key="4">
    <source>
        <dbReference type="EMBL" id="KAG2118682.1"/>
    </source>
</evidence>
<dbReference type="InterPro" id="IPR011701">
    <property type="entry name" value="MFS"/>
</dbReference>
<proteinExistence type="inferred from homology"/>
<dbReference type="InterPro" id="IPR050327">
    <property type="entry name" value="Proton-linked_MCT"/>
</dbReference>
<feature type="transmembrane region" description="Helical" evidence="3">
    <location>
        <begin position="115"/>
        <end position="136"/>
    </location>
</feature>
<feature type="transmembrane region" description="Helical" evidence="3">
    <location>
        <begin position="46"/>
        <end position="64"/>
    </location>
</feature>
<dbReference type="OrthoDB" id="6499973at2759"/>
<keyword evidence="3" id="KW-0472">Membrane</keyword>
<name>A0A9P7FH58_9AGAM</name>
<keyword evidence="3" id="KW-0812">Transmembrane</keyword>
<evidence type="ECO:0000313" key="5">
    <source>
        <dbReference type="Proteomes" id="UP000823399"/>
    </source>
</evidence>
<dbReference type="Gene3D" id="1.20.1250.20">
    <property type="entry name" value="MFS general substrate transporter like domains"/>
    <property type="match status" value="2"/>
</dbReference>
<dbReference type="Proteomes" id="UP000823399">
    <property type="component" value="Unassembled WGS sequence"/>
</dbReference>
<dbReference type="SUPFAM" id="SSF103473">
    <property type="entry name" value="MFS general substrate transporter"/>
    <property type="match status" value="1"/>
</dbReference>
<feature type="transmembrane region" description="Helical" evidence="3">
    <location>
        <begin position="344"/>
        <end position="369"/>
    </location>
</feature>
<dbReference type="RefSeq" id="XP_041298791.1">
    <property type="nucleotide sequence ID" value="XM_041443271.1"/>
</dbReference>
<gene>
    <name evidence="4" type="ORF">F5147DRAFT_800686</name>
</gene>
<feature type="transmembrane region" description="Helical" evidence="3">
    <location>
        <begin position="253"/>
        <end position="275"/>
    </location>
</feature>
<sequence length="490" mass="52366">MAQDEFRNEVTTDEKLDVLEELGPRQFPDCPTLCSDSGPPDGGRQAWATAFGSFLIQFCGYGYLNSFGVYQDFYTRIYLTNQPPSTISVRWIGALGFFLTASGTLISGRLYDNGWFYHLVIVGSLLQSLSLFALSFAKPDQFYMIFIFQGVLTGLGVGLTFGPSMAVISQHFSKRRTLVMALVAAGSPLGGINHSIMLNHLLNGTVGFAGGARASAGLVSALLLIACLSMRTRALPTPTISFSKVAQKCSRDVPFILMTAGTTLSQIGFFFPTYYLQLDSIKHGIDVQFSFYLIAILNAANAVGRCTAGIIAVYTGLLNLTIASVTACGVIILSMIALNNIFGAVGIGIAYGYVAGTYISLLVPLVAILTPDLSELGARMGICFTFTAFGALLSGPIAGALLSPQYRWLIPSLFSGPELLNASANSFGNLMEWEDLPAAMALSRVVPPLGARFGGATHTASLFCSAHSLASRCHSPRTDLMSVGEERFID</sequence>
<organism evidence="4 5">
    <name type="scientific">Suillus discolor</name>
    <dbReference type="NCBI Taxonomy" id="1912936"/>
    <lineage>
        <taxon>Eukaryota</taxon>
        <taxon>Fungi</taxon>
        <taxon>Dikarya</taxon>
        <taxon>Basidiomycota</taxon>
        <taxon>Agaricomycotina</taxon>
        <taxon>Agaricomycetes</taxon>
        <taxon>Agaricomycetidae</taxon>
        <taxon>Boletales</taxon>
        <taxon>Suillineae</taxon>
        <taxon>Suillaceae</taxon>
        <taxon>Suillus</taxon>
    </lineage>
</organism>
<dbReference type="AlphaFoldDB" id="A0A9P7FH58"/>
<comment type="similarity">
    <text evidence="2">Belongs to the major facilitator superfamily. Monocarboxylate porter (TC 2.A.1.13) family.</text>
</comment>
<dbReference type="PANTHER" id="PTHR11360">
    <property type="entry name" value="MONOCARBOXYLATE TRANSPORTER"/>
    <property type="match status" value="1"/>
</dbReference>
<dbReference type="GO" id="GO:0022857">
    <property type="term" value="F:transmembrane transporter activity"/>
    <property type="evidence" value="ECO:0007669"/>
    <property type="project" value="InterPro"/>
</dbReference>
<comment type="caution">
    <text evidence="4">The sequence shown here is derived from an EMBL/GenBank/DDBJ whole genome shotgun (WGS) entry which is preliminary data.</text>
</comment>
<evidence type="ECO:0000256" key="2">
    <source>
        <dbReference type="ARBA" id="ARBA00006727"/>
    </source>
</evidence>
<feature type="transmembrane region" description="Helical" evidence="3">
    <location>
        <begin position="178"/>
        <end position="202"/>
    </location>
</feature>
<feature type="transmembrane region" description="Helical" evidence="3">
    <location>
        <begin position="381"/>
        <end position="402"/>
    </location>
</feature>
<dbReference type="GeneID" id="64705530"/>
<dbReference type="EMBL" id="JABBWM010000003">
    <property type="protein sequence ID" value="KAG2118682.1"/>
    <property type="molecule type" value="Genomic_DNA"/>
</dbReference>
<comment type="subcellular location">
    <subcellularLocation>
        <location evidence="1">Membrane</location>
        <topology evidence="1">Multi-pass membrane protein</topology>
    </subcellularLocation>
</comment>
<dbReference type="Pfam" id="PF07690">
    <property type="entry name" value="MFS_1"/>
    <property type="match status" value="1"/>
</dbReference>
<feature type="transmembrane region" description="Helical" evidence="3">
    <location>
        <begin position="316"/>
        <end position="338"/>
    </location>
</feature>
<feature type="transmembrane region" description="Helical" evidence="3">
    <location>
        <begin position="287"/>
        <end position="304"/>
    </location>
</feature>
<feature type="transmembrane region" description="Helical" evidence="3">
    <location>
        <begin position="142"/>
        <end position="166"/>
    </location>
</feature>
<evidence type="ECO:0000256" key="3">
    <source>
        <dbReference type="SAM" id="Phobius"/>
    </source>
</evidence>
<evidence type="ECO:0000256" key="1">
    <source>
        <dbReference type="ARBA" id="ARBA00004141"/>
    </source>
</evidence>
<dbReference type="InterPro" id="IPR036259">
    <property type="entry name" value="MFS_trans_sf"/>
</dbReference>
<keyword evidence="3" id="KW-1133">Transmembrane helix</keyword>
<keyword evidence="5" id="KW-1185">Reference proteome</keyword>
<reference evidence="4" key="1">
    <citation type="journal article" date="2020" name="New Phytol.">
        <title>Comparative genomics reveals dynamic genome evolution in host specialist ectomycorrhizal fungi.</title>
        <authorList>
            <person name="Lofgren L.A."/>
            <person name="Nguyen N.H."/>
            <person name="Vilgalys R."/>
            <person name="Ruytinx J."/>
            <person name="Liao H.L."/>
            <person name="Branco S."/>
            <person name="Kuo A."/>
            <person name="LaButti K."/>
            <person name="Lipzen A."/>
            <person name="Andreopoulos W."/>
            <person name="Pangilinan J."/>
            <person name="Riley R."/>
            <person name="Hundley H."/>
            <person name="Na H."/>
            <person name="Barry K."/>
            <person name="Grigoriev I.V."/>
            <person name="Stajich J.E."/>
            <person name="Kennedy P.G."/>
        </authorList>
    </citation>
    <scope>NUCLEOTIDE SEQUENCE</scope>
    <source>
        <strain evidence="4">FC423</strain>
    </source>
</reference>